<evidence type="ECO:0000256" key="4">
    <source>
        <dbReference type="ARBA" id="ARBA00023172"/>
    </source>
</evidence>
<dbReference type="GO" id="GO:0006310">
    <property type="term" value="P:DNA recombination"/>
    <property type="evidence" value="ECO:0007669"/>
    <property type="project" value="UniProtKB-KW"/>
</dbReference>
<dbReference type="Gene3D" id="1.10.150.130">
    <property type="match status" value="1"/>
</dbReference>
<dbReference type="EMBL" id="LHZU01000078">
    <property type="protein sequence ID" value="KXV61531.1"/>
    <property type="molecule type" value="Genomic_DNA"/>
</dbReference>
<keyword evidence="2" id="KW-0229">DNA integration</keyword>
<dbReference type="Gene3D" id="1.10.443.10">
    <property type="entry name" value="Intergrase catalytic core"/>
    <property type="match status" value="1"/>
</dbReference>
<dbReference type="PATRIC" id="fig|446692.4.peg.3565"/>
<dbReference type="GO" id="GO:0003677">
    <property type="term" value="F:DNA binding"/>
    <property type="evidence" value="ECO:0007669"/>
    <property type="project" value="UniProtKB-KW"/>
</dbReference>
<dbReference type="InterPro" id="IPR013762">
    <property type="entry name" value="Integrase-like_cat_sf"/>
</dbReference>
<dbReference type="PROSITE" id="PS51898">
    <property type="entry name" value="TYR_RECOMBINASE"/>
    <property type="match status" value="1"/>
</dbReference>
<evidence type="ECO:0000256" key="3">
    <source>
        <dbReference type="ARBA" id="ARBA00023125"/>
    </source>
</evidence>
<dbReference type="SUPFAM" id="SSF56349">
    <property type="entry name" value="DNA breaking-rejoining enzymes"/>
    <property type="match status" value="1"/>
</dbReference>
<organism evidence="6 7">
    <name type="scientific">Acetobacter senegalensis</name>
    <dbReference type="NCBI Taxonomy" id="446692"/>
    <lineage>
        <taxon>Bacteria</taxon>
        <taxon>Pseudomonadati</taxon>
        <taxon>Pseudomonadota</taxon>
        <taxon>Alphaproteobacteria</taxon>
        <taxon>Acetobacterales</taxon>
        <taxon>Acetobacteraceae</taxon>
        <taxon>Acetobacter</taxon>
    </lineage>
</organism>
<dbReference type="PANTHER" id="PTHR30349:SF41">
    <property type="entry name" value="INTEGRASE_RECOMBINASE PROTEIN MJ0367-RELATED"/>
    <property type="match status" value="1"/>
</dbReference>
<protein>
    <recommendedName>
        <fullName evidence="5">Tyr recombinase domain-containing protein</fullName>
    </recommendedName>
</protein>
<comment type="similarity">
    <text evidence="1">Belongs to the 'phage' integrase family.</text>
</comment>
<dbReference type="InterPro" id="IPR011010">
    <property type="entry name" value="DNA_brk_join_enz"/>
</dbReference>
<dbReference type="InterPro" id="IPR010998">
    <property type="entry name" value="Integrase_recombinase_N"/>
</dbReference>
<keyword evidence="3" id="KW-0238">DNA-binding</keyword>
<keyword evidence="4" id="KW-0233">DNA recombination</keyword>
<name>A0A149U7Y7_9PROT</name>
<evidence type="ECO:0000259" key="5">
    <source>
        <dbReference type="PROSITE" id="PS51898"/>
    </source>
</evidence>
<dbReference type="InterPro" id="IPR002104">
    <property type="entry name" value="Integrase_catalytic"/>
</dbReference>
<evidence type="ECO:0000313" key="7">
    <source>
        <dbReference type="Proteomes" id="UP000075360"/>
    </source>
</evidence>
<gene>
    <name evidence="6" type="ORF">AD948_01375</name>
</gene>
<dbReference type="InterPro" id="IPR050090">
    <property type="entry name" value="Tyrosine_recombinase_XerCD"/>
</dbReference>
<evidence type="ECO:0000313" key="6">
    <source>
        <dbReference type="EMBL" id="KXV61531.1"/>
    </source>
</evidence>
<evidence type="ECO:0000256" key="1">
    <source>
        <dbReference type="ARBA" id="ARBA00008857"/>
    </source>
</evidence>
<dbReference type="Pfam" id="PF00589">
    <property type="entry name" value="Phage_integrase"/>
    <property type="match status" value="1"/>
</dbReference>
<dbReference type="GO" id="GO:0015074">
    <property type="term" value="P:DNA integration"/>
    <property type="evidence" value="ECO:0007669"/>
    <property type="project" value="UniProtKB-KW"/>
</dbReference>
<dbReference type="PANTHER" id="PTHR30349">
    <property type="entry name" value="PHAGE INTEGRASE-RELATED"/>
    <property type="match status" value="1"/>
</dbReference>
<dbReference type="Proteomes" id="UP000075360">
    <property type="component" value="Unassembled WGS sequence"/>
</dbReference>
<reference evidence="6 7" key="1">
    <citation type="submission" date="2015-06" db="EMBL/GenBank/DDBJ databases">
        <title>Improved classification and identification of acetic acid bacteria using matrix-assisted laser desorption/ionization time-of-flight mass spectrometry; Gluconobacter nephelii and Gluconobacter uchimurae are later heterotypic synonyms of Gluconobacter japonicus and Gluconobacter oxydans, respectively.</title>
        <authorList>
            <person name="Li L."/>
            <person name="Cleenwerck I."/>
            <person name="De Vuyst L."/>
            <person name="Vandamme P."/>
        </authorList>
    </citation>
    <scope>NUCLEOTIDE SEQUENCE [LARGE SCALE GENOMIC DNA]</scope>
    <source>
        <strain evidence="6 7">LMG 23690</strain>
    </source>
</reference>
<proteinExistence type="inferred from homology"/>
<dbReference type="AlphaFoldDB" id="A0A149U7Y7"/>
<evidence type="ECO:0000256" key="2">
    <source>
        <dbReference type="ARBA" id="ARBA00022908"/>
    </source>
</evidence>
<comment type="caution">
    <text evidence="6">The sequence shown here is derived from an EMBL/GenBank/DDBJ whole genome shotgun (WGS) entry which is preliminary data.</text>
</comment>
<sequence length="521" mass="58051">MKKALDMHGLRRTGGLTWYARLSIPRDRWIDAGKAYGKPSGILQERVVSLQTRDLKEAIRRRDKALAHLRAEVDAKLIAAGFAPLAGDWKPDWMEEDALLAEALAARKRIQAASDVGEDEEGYPDSPMHRLIDGMDDMLSERAAELDNKGLDGAAYLTRFREIATGTATPFGSFMNRWRREREQDVSASTLHMEGASLRHFGTYLAEKQGRGTPKDPMAFLEQQVIEDIPLPVIGEYSEWLFEKGLSPKTIGRQISSLKVLWDWCLRKHILSGANPWAGATAGLKKRAEKMGKTRGRVVAYTADELVLLLKADPDEGRRWAWGSAIHDLMRLALLTGARENELCSLSISRIVNRDGEWGPLWGITVLASEAKTDNSVRSVPLHPLVRPIIERRLAAAIATGKLDAPLFPECKPGGPGMKRGYYFAKRFTTFRRDVLGDASGRVVTFHSFRKCFGTFMRRASVAGVSECQLSVAQKLMGHKPQTITESVYMEQHMPWPSYEAAILGMVDKGMPEAVKDALPL</sequence>
<feature type="domain" description="Tyr recombinase" evidence="5">
    <location>
        <begin position="296"/>
        <end position="505"/>
    </location>
</feature>
<accession>A0A149U7Y7</accession>